<evidence type="ECO:0000256" key="3">
    <source>
        <dbReference type="ARBA" id="ARBA00022989"/>
    </source>
</evidence>
<evidence type="ECO:0000256" key="6">
    <source>
        <dbReference type="RuleBase" id="RU000488"/>
    </source>
</evidence>
<feature type="repeat" description="Solcar" evidence="5">
    <location>
        <begin position="34"/>
        <end position="89"/>
    </location>
</feature>
<feature type="compositionally biased region" description="Polar residues" evidence="7">
    <location>
        <begin position="1"/>
        <end position="23"/>
    </location>
</feature>
<evidence type="ECO:0008006" key="10">
    <source>
        <dbReference type="Google" id="ProtNLM"/>
    </source>
</evidence>
<accession>A0A1R1XA81</accession>
<evidence type="ECO:0000256" key="1">
    <source>
        <dbReference type="ARBA" id="ARBA00004141"/>
    </source>
</evidence>
<keyword evidence="6" id="KW-0813">Transport</keyword>
<evidence type="ECO:0000256" key="7">
    <source>
        <dbReference type="SAM" id="MobiDB-lite"/>
    </source>
</evidence>
<dbReference type="Pfam" id="PF00153">
    <property type="entry name" value="Mito_carr"/>
    <property type="match status" value="1"/>
</dbReference>
<name>A0A1R1XA81_9FUNG</name>
<dbReference type="SUPFAM" id="SSF103506">
    <property type="entry name" value="Mitochondrial carrier"/>
    <property type="match status" value="1"/>
</dbReference>
<comment type="caution">
    <text evidence="8">The sequence shown here is derived from an EMBL/GenBank/DDBJ whole genome shotgun (WGS) entry which is preliminary data.</text>
</comment>
<dbReference type="EMBL" id="LSSN01004423">
    <property type="protein sequence ID" value="OMJ11537.1"/>
    <property type="molecule type" value="Genomic_DNA"/>
</dbReference>
<sequence length="89" mass="9790">MFTNSTPPFKNENNTHTNDNSLGENKEPSKNLSISQWKISVAGMGAGCISSIVTCPLDVVKTRLQYQAMLKDKGMVLYKGTMGNIPHLF</sequence>
<dbReference type="InterPro" id="IPR023395">
    <property type="entry name" value="MCP_dom_sf"/>
</dbReference>
<reference evidence="8 9" key="1">
    <citation type="submission" date="2017-01" db="EMBL/GenBank/DDBJ databases">
        <authorList>
            <person name="Mah S.A."/>
            <person name="Swanson W.J."/>
            <person name="Moy G.W."/>
            <person name="Vacquier V.D."/>
        </authorList>
    </citation>
    <scope>NUCLEOTIDE SEQUENCE [LARGE SCALE GENOMIC DNA]</scope>
    <source>
        <strain evidence="8 9">GSMNP</strain>
    </source>
</reference>
<dbReference type="InterPro" id="IPR018108">
    <property type="entry name" value="MCP_transmembrane"/>
</dbReference>
<keyword evidence="9" id="KW-1185">Reference proteome</keyword>
<dbReference type="PROSITE" id="PS50920">
    <property type="entry name" value="SOLCAR"/>
    <property type="match status" value="1"/>
</dbReference>
<dbReference type="GO" id="GO:0016020">
    <property type="term" value="C:membrane"/>
    <property type="evidence" value="ECO:0007669"/>
    <property type="project" value="UniProtKB-SubCell"/>
</dbReference>
<keyword evidence="2 5" id="KW-0812">Transmembrane</keyword>
<comment type="subcellular location">
    <subcellularLocation>
        <location evidence="1">Membrane</location>
        <topology evidence="1">Multi-pass membrane protein</topology>
    </subcellularLocation>
</comment>
<dbReference type="AlphaFoldDB" id="A0A1R1XA81"/>
<proteinExistence type="inferred from homology"/>
<evidence type="ECO:0000313" key="9">
    <source>
        <dbReference type="Proteomes" id="UP000187283"/>
    </source>
</evidence>
<evidence type="ECO:0000256" key="4">
    <source>
        <dbReference type="ARBA" id="ARBA00023136"/>
    </source>
</evidence>
<keyword evidence="3" id="KW-1133">Transmembrane helix</keyword>
<evidence type="ECO:0000256" key="2">
    <source>
        <dbReference type="ARBA" id="ARBA00022692"/>
    </source>
</evidence>
<evidence type="ECO:0000256" key="5">
    <source>
        <dbReference type="PROSITE-ProRule" id="PRU00282"/>
    </source>
</evidence>
<keyword evidence="4 5" id="KW-0472">Membrane</keyword>
<comment type="similarity">
    <text evidence="6">Belongs to the mitochondrial carrier (TC 2.A.29) family.</text>
</comment>
<protein>
    <recommendedName>
        <fullName evidence="10">Mitochondrial thiamine pyrophosphate carrier 1</fullName>
    </recommendedName>
</protein>
<dbReference type="OrthoDB" id="10266426at2759"/>
<evidence type="ECO:0000313" key="8">
    <source>
        <dbReference type="EMBL" id="OMJ11537.1"/>
    </source>
</evidence>
<gene>
    <name evidence="8" type="ORF">AYI70_g9655</name>
</gene>
<organism evidence="8 9">
    <name type="scientific">Smittium culicis</name>
    <dbReference type="NCBI Taxonomy" id="133412"/>
    <lineage>
        <taxon>Eukaryota</taxon>
        <taxon>Fungi</taxon>
        <taxon>Fungi incertae sedis</taxon>
        <taxon>Zoopagomycota</taxon>
        <taxon>Kickxellomycotina</taxon>
        <taxon>Harpellomycetes</taxon>
        <taxon>Harpellales</taxon>
        <taxon>Legeriomycetaceae</taxon>
        <taxon>Smittium</taxon>
    </lineage>
</organism>
<dbReference type="Gene3D" id="1.50.40.10">
    <property type="entry name" value="Mitochondrial carrier domain"/>
    <property type="match status" value="1"/>
</dbReference>
<dbReference type="Proteomes" id="UP000187283">
    <property type="component" value="Unassembled WGS sequence"/>
</dbReference>
<feature type="region of interest" description="Disordered" evidence="7">
    <location>
        <begin position="1"/>
        <end position="29"/>
    </location>
</feature>